<comment type="caution">
    <text evidence="3">The sequence shown here is derived from an EMBL/GenBank/DDBJ whole genome shotgun (WGS) entry which is preliminary data.</text>
</comment>
<dbReference type="Proteomes" id="UP000247498">
    <property type="component" value="Unassembled WGS sequence"/>
</dbReference>
<evidence type="ECO:0000259" key="2">
    <source>
        <dbReference type="SMART" id="SM00479"/>
    </source>
</evidence>
<keyword evidence="4" id="KW-1185">Reference proteome</keyword>
<dbReference type="Gene3D" id="3.30.420.10">
    <property type="entry name" value="Ribonuclease H-like superfamily/Ribonuclease H"/>
    <property type="match status" value="1"/>
</dbReference>
<dbReference type="SMART" id="SM00479">
    <property type="entry name" value="EXOIII"/>
    <property type="match status" value="1"/>
</dbReference>
<proteinExistence type="predicted"/>
<feature type="compositionally biased region" description="Gly residues" evidence="1">
    <location>
        <begin position="408"/>
        <end position="421"/>
    </location>
</feature>
<dbReference type="SUPFAM" id="SSF53098">
    <property type="entry name" value="Ribonuclease H-like"/>
    <property type="match status" value="1"/>
</dbReference>
<accession>A0A2V0P810</accession>
<name>A0A2V0P810_9CHLO</name>
<sequence>MSPAARWPALRSRFPSRRVAPEAMPGPGNGSISDDAEEDGGRNDEAEGEQLGASEEGAPRQLPTPARRAGSLPSPLKRRRPVRRLLGAELLQQSPLVMGALGSPAAAPGGAGAAGRVANAARLLRERCPGVASHRMLSLLLQPRYSQELVAWVEAGESMHALNQELAAATAGGQPKVFMLDLGTDGLNTVNLDRHIMDIALLTANDRVKRFYIRPLGGKEHLETKFAKARYDIWVEEGNYPAKESRRLWPEVAGDVFAWMLEECRRTHPQGCTPIIIGHNIKQFDLPMLGPWLASVCFEVPTSWMVIDTLPLAWQLRGKGLLPGAPGSTLRDLAGLLDIDCPAYHGSRADVRINAKVFDRLALRWLANEIKSDNIAPSSRGPFASVLLGLRAPGTGRWSQTAVWPRGAGRGRGGGGGGSQA</sequence>
<dbReference type="InParanoid" id="A0A2V0P810"/>
<dbReference type="InterPro" id="IPR013520">
    <property type="entry name" value="Ribonucl_H"/>
</dbReference>
<dbReference type="EMBL" id="BDRX01000073">
    <property type="protein sequence ID" value="GBF96001.1"/>
    <property type="molecule type" value="Genomic_DNA"/>
</dbReference>
<dbReference type="OrthoDB" id="2018529at2759"/>
<gene>
    <name evidence="3" type="ORF">Rsub_08816</name>
</gene>
<evidence type="ECO:0000256" key="1">
    <source>
        <dbReference type="SAM" id="MobiDB-lite"/>
    </source>
</evidence>
<evidence type="ECO:0000313" key="3">
    <source>
        <dbReference type="EMBL" id="GBF96001.1"/>
    </source>
</evidence>
<dbReference type="GO" id="GO:0003676">
    <property type="term" value="F:nucleic acid binding"/>
    <property type="evidence" value="ECO:0007669"/>
    <property type="project" value="InterPro"/>
</dbReference>
<dbReference type="AlphaFoldDB" id="A0A2V0P810"/>
<reference evidence="3 4" key="1">
    <citation type="journal article" date="2018" name="Sci. Rep.">
        <title>Raphidocelis subcapitata (=Pseudokirchneriella subcapitata) provides an insight into genome evolution and environmental adaptations in the Sphaeropleales.</title>
        <authorList>
            <person name="Suzuki S."/>
            <person name="Yamaguchi H."/>
            <person name="Nakajima N."/>
            <person name="Kawachi M."/>
        </authorList>
    </citation>
    <scope>NUCLEOTIDE SEQUENCE [LARGE SCALE GENOMIC DNA]</scope>
    <source>
        <strain evidence="3 4">NIES-35</strain>
    </source>
</reference>
<feature type="domain" description="Exonuclease" evidence="2">
    <location>
        <begin position="176"/>
        <end position="367"/>
    </location>
</feature>
<dbReference type="InterPro" id="IPR036397">
    <property type="entry name" value="RNaseH_sf"/>
</dbReference>
<organism evidence="3 4">
    <name type="scientific">Raphidocelis subcapitata</name>
    <dbReference type="NCBI Taxonomy" id="307507"/>
    <lineage>
        <taxon>Eukaryota</taxon>
        <taxon>Viridiplantae</taxon>
        <taxon>Chlorophyta</taxon>
        <taxon>core chlorophytes</taxon>
        <taxon>Chlorophyceae</taxon>
        <taxon>CS clade</taxon>
        <taxon>Sphaeropleales</taxon>
        <taxon>Selenastraceae</taxon>
        <taxon>Raphidocelis</taxon>
    </lineage>
</organism>
<dbReference type="InterPro" id="IPR012337">
    <property type="entry name" value="RNaseH-like_sf"/>
</dbReference>
<evidence type="ECO:0000313" key="4">
    <source>
        <dbReference type="Proteomes" id="UP000247498"/>
    </source>
</evidence>
<feature type="region of interest" description="Disordered" evidence="1">
    <location>
        <begin position="398"/>
        <end position="421"/>
    </location>
</feature>
<protein>
    <recommendedName>
        <fullName evidence="2">Exonuclease domain-containing protein</fullName>
    </recommendedName>
</protein>
<feature type="region of interest" description="Disordered" evidence="1">
    <location>
        <begin position="1"/>
        <end position="79"/>
    </location>
</feature>